<evidence type="ECO:0000313" key="2">
    <source>
        <dbReference type="EnsemblMetazoa" id="GPAI015492-PA"/>
    </source>
</evidence>
<keyword evidence="1" id="KW-1133">Transmembrane helix</keyword>
<evidence type="ECO:0000256" key="1">
    <source>
        <dbReference type="SAM" id="Phobius"/>
    </source>
</evidence>
<feature type="transmembrane region" description="Helical" evidence="1">
    <location>
        <begin position="83"/>
        <end position="111"/>
    </location>
</feature>
<accession>A0A1A9ZIB1</accession>
<evidence type="ECO:0000313" key="3">
    <source>
        <dbReference type="Proteomes" id="UP000092445"/>
    </source>
</evidence>
<dbReference type="Proteomes" id="UP000092445">
    <property type="component" value="Unassembled WGS sequence"/>
</dbReference>
<organism evidence="2 3">
    <name type="scientific">Glossina pallidipes</name>
    <name type="common">Tsetse fly</name>
    <dbReference type="NCBI Taxonomy" id="7398"/>
    <lineage>
        <taxon>Eukaryota</taxon>
        <taxon>Metazoa</taxon>
        <taxon>Ecdysozoa</taxon>
        <taxon>Arthropoda</taxon>
        <taxon>Hexapoda</taxon>
        <taxon>Insecta</taxon>
        <taxon>Pterygota</taxon>
        <taxon>Neoptera</taxon>
        <taxon>Endopterygota</taxon>
        <taxon>Diptera</taxon>
        <taxon>Brachycera</taxon>
        <taxon>Muscomorpha</taxon>
        <taxon>Hippoboscoidea</taxon>
        <taxon>Glossinidae</taxon>
        <taxon>Glossina</taxon>
    </lineage>
</organism>
<proteinExistence type="predicted"/>
<keyword evidence="3" id="KW-1185">Reference proteome</keyword>
<reference evidence="2" key="2">
    <citation type="submission" date="2020-05" db="UniProtKB">
        <authorList>
            <consortium name="EnsemblMetazoa"/>
        </authorList>
    </citation>
    <scope>IDENTIFICATION</scope>
    <source>
        <strain evidence="2">IAEA</strain>
    </source>
</reference>
<keyword evidence="1" id="KW-0812">Transmembrane</keyword>
<protein>
    <submittedName>
        <fullName evidence="2">Uncharacterized protein</fullName>
    </submittedName>
</protein>
<name>A0A1A9ZIB1_GLOPL</name>
<reference evidence="3" key="1">
    <citation type="submission" date="2014-03" db="EMBL/GenBank/DDBJ databases">
        <authorList>
            <person name="Aksoy S."/>
            <person name="Warren W."/>
            <person name="Wilson R.K."/>
        </authorList>
    </citation>
    <scope>NUCLEOTIDE SEQUENCE [LARGE SCALE GENOMIC DNA]</scope>
    <source>
        <strain evidence="3">IAEA</strain>
    </source>
</reference>
<keyword evidence="1" id="KW-0472">Membrane</keyword>
<dbReference type="EnsemblMetazoa" id="GPAI015492-RA">
    <property type="protein sequence ID" value="GPAI015492-PA"/>
    <property type="gene ID" value="GPAI015492"/>
</dbReference>
<dbReference type="AlphaFoldDB" id="A0A1A9ZIB1"/>
<dbReference type="VEuPathDB" id="VectorBase:GPAI015492"/>
<sequence length="122" mass="13507">MYECFRDVSLSSAVLQFCSSAVLRWSRLSSAAKSQLKLQAGEFQGVVVYRDIVAGDESRFYLNSSANNRRLNPLGIDSELCDFVYIGFALQNVVILWGILLISVSVFISALQLECEALSSLN</sequence>